<dbReference type="AlphaFoldDB" id="A0A3M8BZG0"/>
<dbReference type="InterPro" id="IPR022742">
    <property type="entry name" value="Hydrolase_4"/>
</dbReference>
<accession>A0A3M8BZG0</accession>
<evidence type="ECO:0000313" key="2">
    <source>
        <dbReference type="EMBL" id="RNB68477.1"/>
    </source>
</evidence>
<protein>
    <submittedName>
        <fullName evidence="2">Lysophospholipase</fullName>
    </submittedName>
</protein>
<dbReference type="EMBL" id="RHHR01000044">
    <property type="protein sequence ID" value="RNB68477.1"/>
    <property type="molecule type" value="Genomic_DNA"/>
</dbReference>
<dbReference type="PANTHER" id="PTHR11614">
    <property type="entry name" value="PHOSPHOLIPASE-RELATED"/>
    <property type="match status" value="1"/>
</dbReference>
<evidence type="ECO:0000259" key="1">
    <source>
        <dbReference type="Pfam" id="PF12146"/>
    </source>
</evidence>
<dbReference type="SUPFAM" id="SSF53474">
    <property type="entry name" value="alpha/beta-Hydrolases"/>
    <property type="match status" value="1"/>
</dbReference>
<dbReference type="OrthoDB" id="9770528at2"/>
<dbReference type="Proteomes" id="UP000282028">
    <property type="component" value="Unassembled WGS sequence"/>
</dbReference>
<comment type="caution">
    <text evidence="2">The sequence shown here is derived from an EMBL/GenBank/DDBJ whole genome shotgun (WGS) entry which is preliminary data.</text>
</comment>
<reference evidence="2 3" key="1">
    <citation type="submission" date="2018-10" db="EMBL/GenBank/DDBJ databases">
        <title>Phylogenomics of Brevibacillus.</title>
        <authorList>
            <person name="Dunlap C."/>
        </authorList>
    </citation>
    <scope>NUCLEOTIDE SEQUENCE [LARGE SCALE GENOMIC DNA]</scope>
    <source>
        <strain evidence="2 3">JCM 12215</strain>
    </source>
</reference>
<dbReference type="InterPro" id="IPR029058">
    <property type="entry name" value="AB_hydrolase_fold"/>
</dbReference>
<organism evidence="2 3">
    <name type="scientific">Brevibacillus invocatus</name>
    <dbReference type="NCBI Taxonomy" id="173959"/>
    <lineage>
        <taxon>Bacteria</taxon>
        <taxon>Bacillati</taxon>
        <taxon>Bacillota</taxon>
        <taxon>Bacilli</taxon>
        <taxon>Bacillales</taxon>
        <taxon>Paenibacillaceae</taxon>
        <taxon>Brevibacillus</taxon>
    </lineage>
</organism>
<proteinExistence type="predicted"/>
<evidence type="ECO:0000313" key="3">
    <source>
        <dbReference type="Proteomes" id="UP000282028"/>
    </source>
</evidence>
<sequence length="337" mass="37628">MRIRTQGSPDLVQSARRLADYAARQWCAWRSCHPGEKQAAWQGGVTLLSSEGTFAGTHGAELFYRSLVPVTSPKAAVIILHGLGDHSGGMQAISKYLCEHHYATYSFDLRGHGKSPGTRGYVSRWEDYRRDLHAFHQIVQELHADLPLFLVAHSLGGLICLDYCLHEDTGIAGLAAIAPALSYTFKPMEKWLILLMSCIKPDYTVEKPVHSRSARGSDRNSWNHGDSLRHQIVTPGLGRGMITALSSLQKHSSSIQVPFLLQYGTADRVTPPEQLREFFARIGSRDKQQIAYEHMRHRPFDEEGNSAFLADLLNWLEDRSTSRTSNSDTTIHCGSCL</sequence>
<gene>
    <name evidence="2" type="ORF">EDM52_20365</name>
</gene>
<keyword evidence="3" id="KW-1185">Reference proteome</keyword>
<dbReference type="Gene3D" id="3.40.50.1820">
    <property type="entry name" value="alpha/beta hydrolase"/>
    <property type="match status" value="1"/>
</dbReference>
<dbReference type="InterPro" id="IPR051044">
    <property type="entry name" value="MAG_DAG_Lipase"/>
</dbReference>
<dbReference type="Pfam" id="PF12146">
    <property type="entry name" value="Hydrolase_4"/>
    <property type="match status" value="1"/>
</dbReference>
<feature type="domain" description="Serine aminopeptidase S33" evidence="1">
    <location>
        <begin position="72"/>
        <end position="302"/>
    </location>
</feature>
<name>A0A3M8BZG0_9BACL</name>